<evidence type="ECO:0000313" key="1">
    <source>
        <dbReference type="EMBL" id="KAF0042541.1"/>
    </source>
</evidence>
<evidence type="ECO:0000313" key="2">
    <source>
        <dbReference type="Proteomes" id="UP000438429"/>
    </source>
</evidence>
<organism evidence="1 2">
    <name type="scientific">Scophthalmus maximus</name>
    <name type="common">Turbot</name>
    <name type="synonym">Psetta maxima</name>
    <dbReference type="NCBI Taxonomy" id="52904"/>
    <lineage>
        <taxon>Eukaryota</taxon>
        <taxon>Metazoa</taxon>
        <taxon>Chordata</taxon>
        <taxon>Craniata</taxon>
        <taxon>Vertebrata</taxon>
        <taxon>Euteleostomi</taxon>
        <taxon>Actinopterygii</taxon>
        <taxon>Neopterygii</taxon>
        <taxon>Teleostei</taxon>
        <taxon>Neoteleostei</taxon>
        <taxon>Acanthomorphata</taxon>
        <taxon>Carangaria</taxon>
        <taxon>Pleuronectiformes</taxon>
        <taxon>Pleuronectoidei</taxon>
        <taxon>Scophthalmidae</taxon>
        <taxon>Scophthalmus</taxon>
    </lineage>
</organism>
<reference evidence="1 2" key="1">
    <citation type="submission" date="2019-06" db="EMBL/GenBank/DDBJ databases">
        <title>Draft genomes of female and male turbot (Scophthalmus maximus).</title>
        <authorList>
            <person name="Xu H."/>
            <person name="Xu X.-W."/>
            <person name="Shao C."/>
            <person name="Chen S."/>
        </authorList>
    </citation>
    <scope>NUCLEOTIDE SEQUENCE [LARGE SCALE GENOMIC DNA]</scope>
    <source>
        <strain evidence="1">Ysfricsl-2016a</strain>
        <tissue evidence="1">Blood</tissue>
    </source>
</reference>
<proteinExistence type="predicted"/>
<dbReference type="Proteomes" id="UP000438429">
    <property type="component" value="Unassembled WGS sequence"/>
</dbReference>
<comment type="caution">
    <text evidence="1">The sequence shown here is derived from an EMBL/GenBank/DDBJ whole genome shotgun (WGS) entry which is preliminary data.</text>
</comment>
<accession>A0A6A4TI68</accession>
<name>A0A6A4TI68_SCOMX</name>
<protein>
    <submittedName>
        <fullName evidence="1">Uncharacterized protein</fullName>
    </submittedName>
</protein>
<dbReference type="AlphaFoldDB" id="A0A6A4TI68"/>
<sequence length="67" mass="7270">MVTSPRATAKPPLDFAANPGFSQCHTHFRGNEKNMSSVSLAVNKAEMKGDGNATAHRIRKPLYVALM</sequence>
<gene>
    <name evidence="1" type="ORF">F2P81_006073</name>
</gene>
<dbReference type="EMBL" id="VEVO01000005">
    <property type="protein sequence ID" value="KAF0042541.1"/>
    <property type="molecule type" value="Genomic_DNA"/>
</dbReference>